<dbReference type="OrthoDB" id="157486at2157"/>
<gene>
    <name evidence="4" type="ORF">HLRTI_002392</name>
    <name evidence="3" type="ORF">HTIA_0298</name>
</gene>
<organism evidence="4 5">
    <name type="scientific">Halorhabdus tiamatea SARL4B</name>
    <dbReference type="NCBI Taxonomy" id="1033806"/>
    <lineage>
        <taxon>Archaea</taxon>
        <taxon>Methanobacteriati</taxon>
        <taxon>Methanobacteriota</taxon>
        <taxon>Stenosarchaea group</taxon>
        <taxon>Halobacteria</taxon>
        <taxon>Halobacteriales</taxon>
        <taxon>Haloarculaceae</taxon>
        <taxon>Halorhabdus</taxon>
    </lineage>
</organism>
<dbReference type="RefSeq" id="WP_008524663.1">
    <property type="nucleotide sequence ID" value="NC_021921.1"/>
</dbReference>
<evidence type="ECO:0000256" key="1">
    <source>
        <dbReference type="SAM" id="Phobius"/>
    </source>
</evidence>
<dbReference type="EMBL" id="AFNT02000028">
    <property type="protein sequence ID" value="ERJ05664.1"/>
    <property type="molecule type" value="Genomic_DNA"/>
</dbReference>
<evidence type="ECO:0000259" key="2">
    <source>
        <dbReference type="Pfam" id="PF23600"/>
    </source>
</evidence>
<keyword evidence="6" id="KW-1185">Reference proteome</keyword>
<feature type="transmembrane region" description="Helical" evidence="1">
    <location>
        <begin position="38"/>
        <end position="61"/>
    </location>
</feature>
<dbReference type="EMBL" id="HF571520">
    <property type="protein sequence ID" value="CCQ32448.1"/>
    <property type="molecule type" value="Genomic_DNA"/>
</dbReference>
<reference evidence="4 5" key="1">
    <citation type="journal article" date="2011" name="J. Bacteriol.">
        <title>Genome sequence of Halorhabdus tiamatea, the first archaeon isolated from a deep-sea anoxic brine lake.</title>
        <authorList>
            <person name="Antunes A."/>
            <person name="Alam I."/>
            <person name="Bajic V.B."/>
            <person name="Stingl U."/>
        </authorList>
    </citation>
    <scope>NUCLEOTIDE SEQUENCE [LARGE SCALE GENOMIC DNA]</scope>
    <source>
        <strain evidence="4 5">SARL4B</strain>
    </source>
</reference>
<evidence type="ECO:0000313" key="6">
    <source>
        <dbReference type="Proteomes" id="UP000015381"/>
    </source>
</evidence>
<keyword evidence="1" id="KW-1133">Transmembrane helix</keyword>
<feature type="domain" description="Cell division protein A N-terminal" evidence="2">
    <location>
        <begin position="20"/>
        <end position="164"/>
    </location>
</feature>
<dbReference type="GeneID" id="23798358"/>
<dbReference type="STRING" id="1033806.HTIA_0298"/>
<proteinExistence type="predicted"/>
<protein>
    <submittedName>
        <fullName evidence="4">Permease protein</fullName>
    </submittedName>
    <submittedName>
        <fullName evidence="3">Permease-like protein</fullName>
    </submittedName>
</protein>
<evidence type="ECO:0000313" key="4">
    <source>
        <dbReference type="EMBL" id="ERJ05664.1"/>
    </source>
</evidence>
<dbReference type="InterPro" id="IPR055563">
    <property type="entry name" value="CdpA_N"/>
</dbReference>
<dbReference type="Proteomes" id="UP000015381">
    <property type="component" value="Chromosome I"/>
</dbReference>
<dbReference type="AlphaFoldDB" id="F7PH31"/>
<dbReference type="KEGG" id="hti:HTIA_0298"/>
<evidence type="ECO:0000313" key="3">
    <source>
        <dbReference type="EMBL" id="CCQ32448.1"/>
    </source>
</evidence>
<feature type="transmembrane region" description="Helical" evidence="1">
    <location>
        <begin position="73"/>
        <end position="100"/>
    </location>
</feature>
<feature type="transmembrane region" description="Helical" evidence="1">
    <location>
        <begin position="107"/>
        <end position="127"/>
    </location>
</feature>
<dbReference type="Pfam" id="PF23600">
    <property type="entry name" value="CdpA_N"/>
    <property type="match status" value="1"/>
</dbReference>
<feature type="transmembrane region" description="Helical" evidence="1">
    <location>
        <begin position="139"/>
        <end position="159"/>
    </location>
</feature>
<reference evidence="3 6" key="3">
    <citation type="journal article" date="2014" name="Environ. Microbiol.">
        <title>Halorhabdus tiamatea: proteogenomics and glycosidase activity measurements identify the first cultivated euryarchaeon from a deep-sea anoxic brine lake as potential polysaccharide degrader.</title>
        <authorList>
            <person name="Werner J."/>
            <person name="Ferrer M."/>
            <person name="Michel G."/>
            <person name="Mann A.J."/>
            <person name="Huang S."/>
            <person name="Juarez S."/>
            <person name="Ciordia S."/>
            <person name="Albar J.P."/>
            <person name="Alcaide M."/>
            <person name="La Cono V."/>
            <person name="Yakimov M.M."/>
            <person name="Antunes A."/>
            <person name="Taborda M."/>
            <person name="Da Costa M.S."/>
            <person name="Amann R.I."/>
            <person name="Gloeckner F.O."/>
            <person name="Golyshina O.V."/>
            <person name="Golyshin P.N."/>
            <person name="Teeling H."/>
        </authorList>
    </citation>
    <scope>NUCLEOTIDE SEQUENCE [LARGE SCALE GENOMIC DNA]</scope>
    <source>
        <strain evidence="6">SARL4B</strain>
        <strain evidence="3">Type strain: SARL4B</strain>
    </source>
</reference>
<name>F7PH31_9EURY</name>
<dbReference type="HOGENOM" id="CLU_080901_0_0_2"/>
<keyword evidence="1" id="KW-0472">Membrane</keyword>
<keyword evidence="1" id="KW-0812">Transmembrane</keyword>
<accession>F7PH31</accession>
<dbReference type="eggNOG" id="arCOG02827">
    <property type="taxonomic scope" value="Archaea"/>
</dbReference>
<dbReference type="Proteomes" id="UP000003861">
    <property type="component" value="Unassembled WGS sequence"/>
</dbReference>
<evidence type="ECO:0000313" key="5">
    <source>
        <dbReference type="Proteomes" id="UP000003861"/>
    </source>
</evidence>
<reference evidence="4 5" key="2">
    <citation type="journal article" date="2013" name="PLoS ONE">
        <title>INDIGO - INtegrated Data Warehouse of MIcrobial GenOmes with Examples from the Red Sea Extremophiles.</title>
        <authorList>
            <person name="Alam I."/>
            <person name="Antunes A."/>
            <person name="Kamau A.A."/>
            <person name="Ba Alawi W."/>
            <person name="Kalkatawi M."/>
            <person name="Stingl U."/>
            <person name="Bajic V.B."/>
        </authorList>
    </citation>
    <scope>NUCLEOTIDE SEQUENCE [LARGE SCALE GENOMIC DNA]</scope>
    <source>
        <strain evidence="4 5">SARL4B</strain>
    </source>
</reference>
<sequence length="309" mass="33169">MSGDGPSTSTEEPEPGDENGLVATYRRYVQSDVSRREIYSGFGLFFAGVTFGIVAFVVFLYSGTYPTGSEPYWYIREVAIVAGSLMVPAVTVSVVILLPVGRRTRAVSAVGTLISLVSIVWFTQVYPWQWSSANDMSVISLYAVGVALLVGATGAALVAQYVDRVTERPGEGAEADADVSSEDDVTDEDVRADIDDAMADSSLTWGGVEAEPTTKRLKFDMPDAAEVGNVDETVDAATETRSASGSVDDAVDGLRKFQGGEDATARTESPDEQVSALAAMRERQQADDDVETGVERPGLIARLRRRLFH</sequence>